<accession>A0A2T1A5H8</accession>
<dbReference type="EMBL" id="PVUF01000025">
    <property type="protein sequence ID" value="PRZ43865.1"/>
    <property type="molecule type" value="Genomic_DNA"/>
</dbReference>
<evidence type="ECO:0000313" key="3">
    <source>
        <dbReference type="EMBL" id="PRZ43865.1"/>
    </source>
</evidence>
<comment type="caution">
    <text evidence="3">The sequence shown here is derived from an EMBL/GenBank/DDBJ whole genome shotgun (WGS) entry which is preliminary data.</text>
</comment>
<evidence type="ECO:0000256" key="1">
    <source>
        <dbReference type="ARBA" id="ARBA00034772"/>
    </source>
</evidence>
<dbReference type="InterPro" id="IPR000362">
    <property type="entry name" value="Fumarate_lyase_fam"/>
</dbReference>
<dbReference type="Gene3D" id="1.20.200.10">
    <property type="entry name" value="Fumarase/aspartase (Central domain)"/>
    <property type="match status" value="1"/>
</dbReference>
<dbReference type="PRINTS" id="PR00149">
    <property type="entry name" value="FUMRATELYASE"/>
</dbReference>
<dbReference type="CDD" id="cd01597">
    <property type="entry name" value="pCLME"/>
    <property type="match status" value="1"/>
</dbReference>
<dbReference type="PRINTS" id="PR00145">
    <property type="entry name" value="ARGSUCLYASE"/>
</dbReference>
<evidence type="ECO:0000259" key="2">
    <source>
        <dbReference type="SMART" id="SM00998"/>
    </source>
</evidence>
<comment type="similarity">
    <text evidence="1">Belongs to the class-II fumarase/aspartase family.</text>
</comment>
<dbReference type="PANTHER" id="PTHR43172">
    <property type="entry name" value="ADENYLOSUCCINATE LYASE"/>
    <property type="match status" value="1"/>
</dbReference>
<dbReference type="InterPro" id="IPR019468">
    <property type="entry name" value="AdenyloSucc_lyase_C"/>
</dbReference>
<protein>
    <submittedName>
        <fullName evidence="3">3-carboxy-cis,cis-muconate cycloisomerase</fullName>
    </submittedName>
</protein>
<dbReference type="PANTHER" id="PTHR43172:SF2">
    <property type="entry name" value="ADENYLOSUCCINATE LYASE C-TERMINAL DOMAIN-CONTAINING PROTEIN"/>
    <property type="match status" value="1"/>
</dbReference>
<dbReference type="OrthoDB" id="9768878at2"/>
<proteinExistence type="inferred from homology"/>
<dbReference type="Pfam" id="PF10397">
    <property type="entry name" value="ADSL_C"/>
    <property type="match status" value="1"/>
</dbReference>
<feature type="domain" description="Adenylosuccinate lyase C-terminal" evidence="2">
    <location>
        <begin position="365"/>
        <end position="444"/>
    </location>
</feature>
<dbReference type="GO" id="GO:0016853">
    <property type="term" value="F:isomerase activity"/>
    <property type="evidence" value="ECO:0007669"/>
    <property type="project" value="UniProtKB-KW"/>
</dbReference>
<evidence type="ECO:0000313" key="4">
    <source>
        <dbReference type="Proteomes" id="UP000237718"/>
    </source>
</evidence>
<sequence>MPASLFDSPYYADQFSTPAMRALFSDEGRFQSWLDFEAALARAEAGCGVIPRSAAEAITEAATLDSLDPMAMREVYGQVGFAIVPLVKQLTAACPEHAARYVHWGATTQDVLDTGLVLQIRAGLEMIETELDGVIAALVSLARTHRDTPQAGRTFQQHAAPITFGYKVAGWLDEALRHRARLPGVKARALAVQYGGAVGTLAPLREKGTEVRAALARELELRDPDITWHTGRDSLAEVIFWLGLVGGLLGRIGTEIAMLMRSEVSEVREPYVPGRGASSAMPQKRNPIACPQIIAIANRLRALVPQMMESQIQEHERGIAAMPVEWMVIPEAFLLASGALMHARPVLEGLDVDTKNMRRTLHSGGGLIMSEAVMSGLAPRLGRSTAHEVVTTAAAAAMDSGRHLRDTLLENESVLAEFNPAAIDQLLDPGSYTGSCGAMVDAVLARAKQQGFE</sequence>
<dbReference type="InterPro" id="IPR008948">
    <property type="entry name" value="L-Aspartase-like"/>
</dbReference>
<dbReference type="RefSeq" id="WP_106165520.1">
    <property type="nucleotide sequence ID" value="NZ_PVUF01000025.1"/>
</dbReference>
<organism evidence="3 4">
    <name type="scientific">Tritonibacter scottomollicae</name>
    <name type="common">Epibacterium scottomollicae</name>
    <dbReference type="NCBI Taxonomy" id="483013"/>
    <lineage>
        <taxon>Bacteria</taxon>
        <taxon>Pseudomonadati</taxon>
        <taxon>Pseudomonadota</taxon>
        <taxon>Alphaproteobacteria</taxon>
        <taxon>Rhodobacterales</taxon>
        <taxon>Paracoccaceae</taxon>
        <taxon>Tritonibacter</taxon>
    </lineage>
</organism>
<dbReference type="AlphaFoldDB" id="A0A2T1A5H8"/>
<dbReference type="Gene3D" id="1.10.40.30">
    <property type="entry name" value="Fumarase/aspartase (C-terminal domain)"/>
    <property type="match status" value="1"/>
</dbReference>
<dbReference type="SUPFAM" id="SSF48557">
    <property type="entry name" value="L-aspartase-like"/>
    <property type="match status" value="1"/>
</dbReference>
<dbReference type="Proteomes" id="UP000237718">
    <property type="component" value="Unassembled WGS sequence"/>
</dbReference>
<dbReference type="SMART" id="SM00998">
    <property type="entry name" value="ADSL_C"/>
    <property type="match status" value="1"/>
</dbReference>
<dbReference type="Pfam" id="PF00206">
    <property type="entry name" value="Lyase_1"/>
    <property type="match status" value="1"/>
</dbReference>
<keyword evidence="3" id="KW-0413">Isomerase</keyword>
<reference evidence="3 4" key="1">
    <citation type="submission" date="2018-03" db="EMBL/GenBank/DDBJ databases">
        <title>Genomic Encyclopedia of Archaeal and Bacterial Type Strains, Phase II (KMG-II): from individual species to whole genera.</title>
        <authorList>
            <person name="Goeker M."/>
        </authorList>
    </citation>
    <scope>NUCLEOTIDE SEQUENCE [LARGE SCALE GENOMIC DNA]</scope>
    <source>
        <strain evidence="3 4">DSM 25328</strain>
    </source>
</reference>
<dbReference type="InterPro" id="IPR022761">
    <property type="entry name" value="Fumarate_lyase_N"/>
</dbReference>
<name>A0A2T1A5H8_TRISK</name>
<dbReference type="FunFam" id="1.20.200.10:FF:000014">
    <property type="entry name" value="3-carboxy-cis,cis-muconate cycloisomerase"/>
    <property type="match status" value="1"/>
</dbReference>
<gene>
    <name evidence="3" type="ORF">CLV89_12511</name>
</gene>